<evidence type="ECO:0000256" key="10">
    <source>
        <dbReference type="ARBA" id="ARBA00023004"/>
    </source>
</evidence>
<feature type="binding site" evidence="14">
    <location>
        <position position="1133"/>
    </location>
    <ligand>
        <name>[4Fe-4S] cluster</name>
        <dbReference type="ChEBI" id="CHEBI:49883"/>
    </ligand>
</feature>
<keyword evidence="7 14" id="KW-0347">Helicase</keyword>
<dbReference type="Pfam" id="PF13361">
    <property type="entry name" value="UvrD_C"/>
    <property type="match status" value="1"/>
</dbReference>
<dbReference type="NCBIfam" id="TIGR02773">
    <property type="entry name" value="addB_Gpos"/>
    <property type="match status" value="1"/>
</dbReference>
<keyword evidence="6 14" id="KW-0378">Hydrolase</keyword>
<organism evidence="17 18">
    <name type="scientific">Formimonas warabiya</name>
    <dbReference type="NCBI Taxonomy" id="1761012"/>
    <lineage>
        <taxon>Bacteria</taxon>
        <taxon>Bacillati</taxon>
        <taxon>Bacillota</taxon>
        <taxon>Clostridia</taxon>
        <taxon>Eubacteriales</taxon>
        <taxon>Peptococcaceae</taxon>
        <taxon>Candidatus Formimonas</taxon>
    </lineage>
</organism>
<dbReference type="EC" id="3.1.-.-" evidence="14"/>
<evidence type="ECO:0000256" key="2">
    <source>
        <dbReference type="ARBA" id="ARBA00022722"/>
    </source>
</evidence>
<evidence type="ECO:0000313" key="17">
    <source>
        <dbReference type="EMBL" id="ATW23894.1"/>
    </source>
</evidence>
<dbReference type="Pfam" id="PF21445">
    <property type="entry name" value="ADDB_N"/>
    <property type="match status" value="1"/>
</dbReference>
<keyword evidence="12 14" id="KW-0238">DNA-binding</keyword>
<comment type="function">
    <text evidence="14">The heterodimer acts as both an ATP-dependent DNA helicase and an ATP-dependent, dual-direction single-stranded exonuclease. Recognizes the chi site generating a DNA molecule suitable for the initiation of homologous recombination. The AddB subunit has 5' -&gt; 3' nuclease activity but not helicase activity.</text>
</comment>
<keyword evidence="10 14" id="KW-0408">Iron</keyword>
<keyword evidence="4 14" id="KW-0547">Nucleotide-binding</keyword>
<keyword evidence="1 14" id="KW-0004">4Fe-4S</keyword>
<dbReference type="SUPFAM" id="SSF52540">
    <property type="entry name" value="P-loop containing nucleoside triphosphate hydrolases"/>
    <property type="match status" value="1"/>
</dbReference>
<evidence type="ECO:0000256" key="15">
    <source>
        <dbReference type="SAM" id="MobiDB-lite"/>
    </source>
</evidence>
<keyword evidence="18" id="KW-1185">Reference proteome</keyword>
<evidence type="ECO:0000256" key="11">
    <source>
        <dbReference type="ARBA" id="ARBA00023014"/>
    </source>
</evidence>
<dbReference type="InterPro" id="IPR027417">
    <property type="entry name" value="P-loop_NTPase"/>
</dbReference>
<dbReference type="GO" id="GO:0008409">
    <property type="term" value="F:5'-3' exonuclease activity"/>
    <property type="evidence" value="ECO:0007669"/>
    <property type="project" value="UniProtKB-UniRule"/>
</dbReference>
<evidence type="ECO:0000256" key="5">
    <source>
        <dbReference type="ARBA" id="ARBA00022763"/>
    </source>
</evidence>
<dbReference type="PROSITE" id="PS51217">
    <property type="entry name" value="UVRD_HELICASE_CTER"/>
    <property type="match status" value="1"/>
</dbReference>
<dbReference type="InterPro" id="IPR049035">
    <property type="entry name" value="ADDB_N"/>
</dbReference>
<keyword evidence="11 14" id="KW-0411">Iron-sulfur</keyword>
<name>A0A3G1KN50_FORW1</name>
<evidence type="ECO:0000256" key="3">
    <source>
        <dbReference type="ARBA" id="ARBA00022723"/>
    </source>
</evidence>
<evidence type="ECO:0000256" key="13">
    <source>
        <dbReference type="ARBA" id="ARBA00023204"/>
    </source>
</evidence>
<proteinExistence type="inferred from homology"/>
<dbReference type="Gene3D" id="3.40.50.300">
    <property type="entry name" value="P-loop containing nucleotide triphosphate hydrolases"/>
    <property type="match status" value="4"/>
</dbReference>
<keyword evidence="8 14" id="KW-0269">Exonuclease</keyword>
<evidence type="ECO:0000256" key="6">
    <source>
        <dbReference type="ARBA" id="ARBA00022801"/>
    </source>
</evidence>
<evidence type="ECO:0000313" key="18">
    <source>
        <dbReference type="Proteomes" id="UP000323521"/>
    </source>
</evidence>
<dbReference type="GO" id="GO:0004386">
    <property type="term" value="F:helicase activity"/>
    <property type="evidence" value="ECO:0007669"/>
    <property type="project" value="UniProtKB-KW"/>
</dbReference>
<evidence type="ECO:0000256" key="8">
    <source>
        <dbReference type="ARBA" id="ARBA00022839"/>
    </source>
</evidence>
<comment type="subunit">
    <text evidence="14">Heterodimer of AddA and AddB.</text>
</comment>
<keyword evidence="9 14" id="KW-0067">ATP-binding</keyword>
<dbReference type="GO" id="GO:0051539">
    <property type="term" value="F:4 iron, 4 sulfur cluster binding"/>
    <property type="evidence" value="ECO:0007669"/>
    <property type="project" value="UniProtKB-KW"/>
</dbReference>
<gene>
    <name evidence="14" type="primary">addB</name>
    <name evidence="17" type="ORF">DCMF_02975</name>
</gene>
<dbReference type="KEGG" id="fwa:DCMF_02975"/>
<dbReference type="OrthoDB" id="9758506at2"/>
<evidence type="ECO:0000256" key="12">
    <source>
        <dbReference type="ARBA" id="ARBA00023125"/>
    </source>
</evidence>
<feature type="region of interest" description="Disordered" evidence="15">
    <location>
        <begin position="992"/>
        <end position="1011"/>
    </location>
</feature>
<reference evidence="17 18" key="1">
    <citation type="submission" date="2016-10" db="EMBL/GenBank/DDBJ databases">
        <title>Complete Genome Sequence of Peptococcaceae strain DCMF.</title>
        <authorList>
            <person name="Edwards R.J."/>
            <person name="Holland S.I."/>
            <person name="Deshpande N.P."/>
            <person name="Wong Y.K."/>
            <person name="Ertan H."/>
            <person name="Manefield M."/>
            <person name="Russell T.L."/>
            <person name="Lee M.J."/>
        </authorList>
    </citation>
    <scope>NUCLEOTIDE SEQUENCE [LARGE SCALE GENOMIC DNA]</scope>
    <source>
        <strain evidence="17 18">DCMF</strain>
    </source>
</reference>
<comment type="cofactor">
    <cofactor evidence="14">
        <name>[4Fe-4S] cluster</name>
        <dbReference type="ChEBI" id="CHEBI:49883"/>
    </cofactor>
    <text evidence="14">Binds 1 [4Fe-4S] cluster.</text>
</comment>
<dbReference type="Pfam" id="PF12705">
    <property type="entry name" value="PDDEXK_1"/>
    <property type="match status" value="1"/>
</dbReference>
<dbReference type="Proteomes" id="UP000323521">
    <property type="component" value="Chromosome"/>
</dbReference>
<keyword evidence="2 14" id="KW-0540">Nuclease</keyword>
<evidence type="ECO:0000256" key="14">
    <source>
        <dbReference type="HAMAP-Rule" id="MF_01452"/>
    </source>
</evidence>
<keyword evidence="3 14" id="KW-0479">Metal-binding</keyword>
<comment type="miscellaneous">
    <text evidence="14">Despite having conserved helicase domains, this subunit does not have helicase activity.</text>
</comment>
<dbReference type="HAMAP" id="MF_01452">
    <property type="entry name" value="AddB_type1"/>
    <property type="match status" value="1"/>
</dbReference>
<dbReference type="InterPro" id="IPR014017">
    <property type="entry name" value="DNA_helicase_UvrD-like_C"/>
</dbReference>
<dbReference type="Gene3D" id="3.90.320.10">
    <property type="match status" value="1"/>
</dbReference>
<sequence length="1176" mass="133804">MSLRFICGRAGSGKTRFCLNEIKARICSGTTKPVVLLVPEQFSFQAERDLITVLETGGILKTEVLSFRRLAFRIFHEVGGITYPHIHPAGKCMILYRILDKMRDSFHVFAKSVDRQGFINTLATLITELKRYNITPEILETAGKRLDDEDPLKDKLMELHAIYAIFEQTLRERYRDADDDLSQAAEKLGAASLYEGAEIWIDGFSGFTPQEFQVIGRLLRKAERVNISFCTDGLDGDNASGDTDVFSAVKTAYRKLVKIAQENGIEIEPFVHLNHHPLFRFRASPELSHLEAYLNAYPYKIYREKTRDVLLFSALNIFSEIEAAARDIIHLCRDRGLRYREIAVVTRNLAGYENLIEVIFTEYGIPCFIDRKRDIANHPLIRLILSMLDIFNENWSYEAVFRYLKTGMTEIDQESIDRLENYVLACGIRGSRWTEEKDWNMSPDLIPDQKSLDAQSKMLEDVNSIRALVSAPLLEFRKKNKGRKKAAELCGSLYDFLCTLGVPERIEDSIERFRKSGDLNLANEYSQVWNIVMEVFDQTVEVMGEETFGIERFSDILKIGFGEYQIGLIPASLDQVLVGSAERSKSHEIKAMYILGVNDGVFPSAVLEEGILSDQDRAVLNKAGIELASDTRTQAFDEQYLVYRALTTAGNYLRISWPIADQEGRTMRPSMVIFRLRKLFPALSETSNILSDLSPEEEIGLVSSRDPSFKQMVTALRQRADGKEIPPIWPEVYRWFAAQEEWKEKCRTVRSAFQYKNLARPVGQDKILALYGDPALSSVSRLEKFTACPFAFYVQYGLGARERKVYRLSPPDVGTFMHAVIERFSRLVSEGDLSWRNFDRDWCQAKVGEIVDEMLQKMQGAGIAGSKRYTAMIVRLKRVVSRAVWLIAEHIRRSSFNPVAYEVGFGAQEKYPPITIELDSGEKIFLTGRIDRVDALKTEEGTYLRVVDYKSGSKDFRLSDLYYGLQIQLITYLDAIQQGQQGDDSLALKVRQTKEPSPCPDKVAEGQTEEPSPCLPGGMLYFKIDDPMIKGNGKLTEEEIELAIMKQLRMRGLLLADVKLIKEMDHTMEGSSLIIPATINKGDVLGKNTSAATMAQFKLLRKYVRKLLKDLCREMMKGNVSIQPYKKKGTTSCTYCSFLPVCQFDTSRKENAFRLLYDKENDEVWSLMGEEGKTNG</sequence>
<dbReference type="Gene3D" id="6.10.140.1030">
    <property type="match status" value="1"/>
</dbReference>
<protein>
    <recommendedName>
        <fullName evidence="14">ATP-dependent helicase/deoxyribonuclease subunit B</fullName>
        <ecNumber evidence="14">3.1.-.-</ecNumber>
    </recommendedName>
    <alternativeName>
        <fullName evidence="14">ATP-dependent helicase/nuclease subunit AddB</fullName>
    </alternativeName>
</protein>
<evidence type="ECO:0000256" key="1">
    <source>
        <dbReference type="ARBA" id="ARBA00022485"/>
    </source>
</evidence>
<dbReference type="GO" id="GO:0005524">
    <property type="term" value="F:ATP binding"/>
    <property type="evidence" value="ECO:0007669"/>
    <property type="project" value="UniProtKB-UniRule"/>
</dbReference>
<dbReference type="InterPro" id="IPR011604">
    <property type="entry name" value="PDDEXK-like_dom_sf"/>
</dbReference>
<evidence type="ECO:0000256" key="7">
    <source>
        <dbReference type="ARBA" id="ARBA00022806"/>
    </source>
</evidence>
<feature type="binding site" evidence="14">
    <location>
        <position position="1136"/>
    </location>
    <ligand>
        <name>[4Fe-4S] cluster</name>
        <dbReference type="ChEBI" id="CHEBI:49883"/>
    </ligand>
</feature>
<dbReference type="EMBL" id="CP017634">
    <property type="protein sequence ID" value="ATW23894.1"/>
    <property type="molecule type" value="Genomic_DNA"/>
</dbReference>
<dbReference type="RefSeq" id="WP_148133062.1">
    <property type="nucleotide sequence ID" value="NZ_CP017634.1"/>
</dbReference>
<keyword evidence="5 14" id="KW-0227">DNA damage</keyword>
<feature type="binding site" evidence="14">
    <location>
        <position position="788"/>
    </location>
    <ligand>
        <name>[4Fe-4S] cluster</name>
        <dbReference type="ChEBI" id="CHEBI:49883"/>
    </ligand>
</feature>
<dbReference type="GO" id="GO:0003690">
    <property type="term" value="F:double-stranded DNA binding"/>
    <property type="evidence" value="ECO:0007669"/>
    <property type="project" value="UniProtKB-UniRule"/>
</dbReference>
<dbReference type="PANTHER" id="PTHR30591">
    <property type="entry name" value="RECBCD ENZYME SUBUNIT RECC"/>
    <property type="match status" value="1"/>
</dbReference>
<feature type="domain" description="UvrD-like helicase C-terminal" evidence="16">
    <location>
        <begin position="278"/>
        <end position="586"/>
    </location>
</feature>
<dbReference type="AlphaFoldDB" id="A0A3G1KN50"/>
<dbReference type="InterPro" id="IPR014140">
    <property type="entry name" value="DNA_helicase_suAddB"/>
</dbReference>
<evidence type="ECO:0000256" key="4">
    <source>
        <dbReference type="ARBA" id="ARBA00022741"/>
    </source>
</evidence>
<dbReference type="PANTHER" id="PTHR30591:SF1">
    <property type="entry name" value="RECBCD ENZYME SUBUNIT RECC"/>
    <property type="match status" value="1"/>
</dbReference>
<comment type="similarity">
    <text evidence="14">Belongs to the helicase family. AddB/RexB type 1 subfamily.</text>
</comment>
<dbReference type="GO" id="GO:0046872">
    <property type="term" value="F:metal ion binding"/>
    <property type="evidence" value="ECO:0007669"/>
    <property type="project" value="UniProtKB-KW"/>
</dbReference>
<comment type="cofactor">
    <cofactor evidence="14">
        <name>Mg(2+)</name>
        <dbReference type="ChEBI" id="CHEBI:18420"/>
    </cofactor>
</comment>
<keyword evidence="13 14" id="KW-0234">DNA repair</keyword>
<accession>A0A3G1KN50</accession>
<dbReference type="GO" id="GO:0000724">
    <property type="term" value="P:double-strand break repair via homologous recombination"/>
    <property type="evidence" value="ECO:0007669"/>
    <property type="project" value="UniProtKB-UniRule"/>
</dbReference>
<evidence type="ECO:0000256" key="9">
    <source>
        <dbReference type="ARBA" id="ARBA00022840"/>
    </source>
</evidence>
<evidence type="ECO:0000259" key="16">
    <source>
        <dbReference type="PROSITE" id="PS51217"/>
    </source>
</evidence>
<dbReference type="InterPro" id="IPR038726">
    <property type="entry name" value="PDDEXK_AddAB-type"/>
</dbReference>
<feature type="binding site" evidence="14">
    <location>
        <position position="1142"/>
    </location>
    <ligand>
        <name>[4Fe-4S] cluster</name>
        <dbReference type="ChEBI" id="CHEBI:49883"/>
    </ligand>
</feature>